<keyword evidence="3" id="KW-1185">Reference proteome</keyword>
<reference evidence="2 3" key="1">
    <citation type="journal article" date="2023" name="Antonie Van Leeuwenhoek">
        <title>Mesoterricola silvestris gen. nov., sp. nov., Mesoterricola sediminis sp. nov., Geothrix oryzae sp. nov., Geothrix edaphica sp. nov., Geothrix rubra sp. nov., and Geothrix limicola sp. nov., six novel members of Acidobacteriota isolated from soils.</title>
        <authorList>
            <person name="Itoh H."/>
            <person name="Sugisawa Y."/>
            <person name="Mise K."/>
            <person name="Xu Z."/>
            <person name="Kuniyasu M."/>
            <person name="Ushijima N."/>
            <person name="Kawano K."/>
            <person name="Kobayashi E."/>
            <person name="Shiratori Y."/>
            <person name="Masuda Y."/>
            <person name="Senoo K."/>
        </authorList>
    </citation>
    <scope>NUCLEOTIDE SEQUENCE [LARGE SCALE GENOMIC DNA]</scope>
    <source>
        <strain evidence="2 3">Red803</strain>
    </source>
</reference>
<accession>A0ABQ5Q856</accession>
<proteinExistence type="predicted"/>
<sequence length="152" mass="16343">MLLRATLPLLMTALLAAGPDGNLDLRTDLGCDPATRIHLVPPGCFDGLLFAAQARSAPPAPRRGVPGATVEVADFLPPGNRRTESFAFYLADLRTRLLRGFQAPPPSHGQIELAEFVGSDPSHPEASNLDRVRSLQDRFNRVPPSGSPVELK</sequence>
<gene>
    <name evidence="2" type="ORF">GETHPA_21080</name>
</gene>
<comment type="caution">
    <text evidence="2">The sequence shown here is derived from an EMBL/GenBank/DDBJ whole genome shotgun (WGS) entry which is preliminary data.</text>
</comment>
<evidence type="ECO:0000313" key="2">
    <source>
        <dbReference type="EMBL" id="GLH70575.1"/>
    </source>
</evidence>
<organism evidence="2 3">
    <name type="scientific">Geothrix rubra</name>
    <dbReference type="NCBI Taxonomy" id="2927977"/>
    <lineage>
        <taxon>Bacteria</taxon>
        <taxon>Pseudomonadati</taxon>
        <taxon>Acidobacteriota</taxon>
        <taxon>Holophagae</taxon>
        <taxon>Holophagales</taxon>
        <taxon>Holophagaceae</taxon>
        <taxon>Geothrix</taxon>
    </lineage>
</organism>
<dbReference type="EMBL" id="BSDD01000004">
    <property type="protein sequence ID" value="GLH70575.1"/>
    <property type="molecule type" value="Genomic_DNA"/>
</dbReference>
<dbReference type="RefSeq" id="WP_285725930.1">
    <property type="nucleotide sequence ID" value="NZ_BSDD01000004.1"/>
</dbReference>
<dbReference type="Proteomes" id="UP001165089">
    <property type="component" value="Unassembled WGS sequence"/>
</dbReference>
<protein>
    <submittedName>
        <fullName evidence="2">Uncharacterized protein</fullName>
    </submittedName>
</protein>
<feature type="chain" id="PRO_5046220659" evidence="1">
    <location>
        <begin position="17"/>
        <end position="152"/>
    </location>
</feature>
<keyword evidence="1" id="KW-0732">Signal</keyword>
<feature type="signal peptide" evidence="1">
    <location>
        <begin position="1"/>
        <end position="16"/>
    </location>
</feature>
<name>A0ABQ5Q856_9BACT</name>
<evidence type="ECO:0000313" key="3">
    <source>
        <dbReference type="Proteomes" id="UP001165089"/>
    </source>
</evidence>
<evidence type="ECO:0000256" key="1">
    <source>
        <dbReference type="SAM" id="SignalP"/>
    </source>
</evidence>